<dbReference type="SUPFAM" id="SSF58104">
    <property type="entry name" value="Methyl-accepting chemotaxis protein (MCP) signaling domain"/>
    <property type="match status" value="1"/>
</dbReference>
<dbReference type="InterPro" id="IPR033479">
    <property type="entry name" value="dCache_1"/>
</dbReference>
<keyword evidence="7 9" id="KW-0807">Transducer</keyword>
<gene>
    <name evidence="12" type="ORF">AVW16_04775</name>
</gene>
<dbReference type="Pfam" id="PF00672">
    <property type="entry name" value="HAMP"/>
    <property type="match status" value="1"/>
</dbReference>
<evidence type="ECO:0000313" key="12">
    <source>
        <dbReference type="EMBL" id="KZE35102.1"/>
    </source>
</evidence>
<dbReference type="PANTHER" id="PTHR32089">
    <property type="entry name" value="METHYL-ACCEPTING CHEMOTAXIS PROTEIN MCPB"/>
    <property type="match status" value="1"/>
</dbReference>
<dbReference type="GO" id="GO:0005886">
    <property type="term" value="C:plasma membrane"/>
    <property type="evidence" value="ECO:0007669"/>
    <property type="project" value="UniProtKB-SubCell"/>
</dbReference>
<evidence type="ECO:0000256" key="1">
    <source>
        <dbReference type="ARBA" id="ARBA00004651"/>
    </source>
</evidence>
<evidence type="ECO:0000256" key="6">
    <source>
        <dbReference type="ARBA" id="ARBA00023136"/>
    </source>
</evidence>
<dbReference type="InterPro" id="IPR029151">
    <property type="entry name" value="Sensor-like_sf"/>
</dbReference>
<proteinExistence type="inferred from homology"/>
<keyword evidence="6" id="KW-0472">Membrane</keyword>
<feature type="domain" description="Methyl-accepting transducer" evidence="10">
    <location>
        <begin position="353"/>
        <end position="589"/>
    </location>
</feature>
<comment type="caution">
    <text evidence="12">The sequence shown here is derived from an EMBL/GenBank/DDBJ whole genome shotgun (WGS) entry which is preliminary data.</text>
</comment>
<dbReference type="AlphaFoldDB" id="A0A165G4P7"/>
<dbReference type="CDD" id="cd06225">
    <property type="entry name" value="HAMP"/>
    <property type="match status" value="1"/>
</dbReference>
<dbReference type="RefSeq" id="WP_066609523.1">
    <property type="nucleotide sequence ID" value="NZ_LQQU01000003.1"/>
</dbReference>
<evidence type="ECO:0000259" key="10">
    <source>
        <dbReference type="PROSITE" id="PS50111"/>
    </source>
</evidence>
<accession>A0A165G4P7</accession>
<comment type="similarity">
    <text evidence="8">Belongs to the methyl-accepting chemotaxis (MCP) protein family.</text>
</comment>
<dbReference type="OrthoDB" id="5580590at2"/>
<name>A0A165G4P7_9NEIS</name>
<keyword evidence="2" id="KW-1003">Cell membrane</keyword>
<dbReference type="Gene3D" id="1.10.287.950">
    <property type="entry name" value="Methyl-accepting chemotaxis protein"/>
    <property type="match status" value="1"/>
</dbReference>
<dbReference type="PANTHER" id="PTHR32089:SF117">
    <property type="entry name" value="METHYL ACCEPTING SENSORY TRANSDUCER WITH CACHE_1 SMALL MOLECULE BINDING DOMAIN"/>
    <property type="match status" value="1"/>
</dbReference>
<dbReference type="FunFam" id="1.10.287.950:FF:000001">
    <property type="entry name" value="Methyl-accepting chemotaxis sensory transducer"/>
    <property type="match status" value="1"/>
</dbReference>
<dbReference type="Gene3D" id="3.30.450.20">
    <property type="entry name" value="PAS domain"/>
    <property type="match status" value="2"/>
</dbReference>
<evidence type="ECO:0000256" key="8">
    <source>
        <dbReference type="ARBA" id="ARBA00029447"/>
    </source>
</evidence>
<organism evidence="12 13">
    <name type="scientific">Crenobacter luteus</name>
    <dbReference type="NCBI Taxonomy" id="1452487"/>
    <lineage>
        <taxon>Bacteria</taxon>
        <taxon>Pseudomonadati</taxon>
        <taxon>Pseudomonadota</taxon>
        <taxon>Betaproteobacteria</taxon>
        <taxon>Neisseriales</taxon>
        <taxon>Neisseriaceae</taxon>
        <taxon>Crenobacter</taxon>
    </lineage>
</organism>
<feature type="domain" description="HAMP" evidence="11">
    <location>
        <begin position="294"/>
        <end position="348"/>
    </location>
</feature>
<dbReference type="Pfam" id="PF00015">
    <property type="entry name" value="MCPsignal"/>
    <property type="match status" value="1"/>
</dbReference>
<dbReference type="CDD" id="cd11386">
    <property type="entry name" value="MCP_signal"/>
    <property type="match status" value="1"/>
</dbReference>
<dbReference type="InterPro" id="IPR003660">
    <property type="entry name" value="HAMP_dom"/>
</dbReference>
<dbReference type="Pfam" id="PF02743">
    <property type="entry name" value="dCache_1"/>
    <property type="match status" value="1"/>
</dbReference>
<evidence type="ECO:0000256" key="3">
    <source>
        <dbReference type="ARBA" id="ARBA00022500"/>
    </source>
</evidence>
<evidence type="ECO:0000256" key="4">
    <source>
        <dbReference type="ARBA" id="ARBA00022692"/>
    </source>
</evidence>
<dbReference type="GO" id="GO:0007165">
    <property type="term" value="P:signal transduction"/>
    <property type="evidence" value="ECO:0007669"/>
    <property type="project" value="UniProtKB-KW"/>
</dbReference>
<keyword evidence="3" id="KW-0145">Chemotaxis</keyword>
<dbReference type="EMBL" id="LQQU01000003">
    <property type="protein sequence ID" value="KZE35102.1"/>
    <property type="molecule type" value="Genomic_DNA"/>
</dbReference>
<sequence>MKSLRSRLIVLNVALLALFVLMLLWLAFSQMRREIVAGLEHEFTTALRGQSAVVETWLGEKKRQIDAQRGFAARDEVLGELKQAARAGGFMVDYIGYADGRSVWSDDWVPPADFKVVERPWFLAARQAGRAVITEPYVDADSKKLIVTVAAPFDAGGVFAGVIGADVFVDALVKSVLSLPVRGGGYTFIVNRAGTVIAHPDAALTLKPLTAVAPSLDAARLAALAKAGGVDEADVAGTRMLVSLRPIAGTDWLVGIVTAKDAALAPLSTLLYGIAGLSAIALLLLVPLAGWAIGRLLGGLVHLREAMVEIAHGEADLTRRLDEDGRDEIAETARAFNRFVAHLHGLFVELRREASGVVGGVREAERDVAGAAERARRLSGVSSANAVALAQLGAGVENIVEGARAADERVRDSGAELDAGSAKLCRLTGHMADVARSVRGLETMLAQLDERSQGISGITVTIRDIADQTNLLALNAAIEAARAGESGRGFAVVADEVRKLAERTAEATREIAGMVGAIRDDTGRAVGDVGAAVGQVDEGVVLTHEAEASLARLRAAMACVKDRMDAIVAATGEQQAATRQIAASSETINGTVGQNDAALQGVSATLATLADAAGRMDAAFGRFRL</sequence>
<dbReference type="InterPro" id="IPR004089">
    <property type="entry name" value="MCPsignal_dom"/>
</dbReference>
<evidence type="ECO:0000256" key="7">
    <source>
        <dbReference type="ARBA" id="ARBA00023224"/>
    </source>
</evidence>
<dbReference type="CDD" id="cd12913">
    <property type="entry name" value="PDC1_MCP_like"/>
    <property type="match status" value="1"/>
</dbReference>
<dbReference type="STRING" id="1452487.AVW16_04775"/>
<dbReference type="PROSITE" id="PS50885">
    <property type="entry name" value="HAMP"/>
    <property type="match status" value="1"/>
</dbReference>
<keyword evidence="5" id="KW-1133">Transmembrane helix</keyword>
<dbReference type="PROSITE" id="PS50111">
    <property type="entry name" value="CHEMOTAXIS_TRANSDUC_2"/>
    <property type="match status" value="1"/>
</dbReference>
<evidence type="ECO:0008006" key="14">
    <source>
        <dbReference type="Google" id="ProtNLM"/>
    </source>
</evidence>
<dbReference type="Proteomes" id="UP000076625">
    <property type="component" value="Unassembled WGS sequence"/>
</dbReference>
<dbReference type="SMART" id="SM00304">
    <property type="entry name" value="HAMP"/>
    <property type="match status" value="1"/>
</dbReference>
<comment type="subcellular location">
    <subcellularLocation>
        <location evidence="1">Cell membrane</location>
        <topology evidence="1">Multi-pass membrane protein</topology>
    </subcellularLocation>
</comment>
<evidence type="ECO:0000256" key="2">
    <source>
        <dbReference type="ARBA" id="ARBA00022475"/>
    </source>
</evidence>
<evidence type="ECO:0000256" key="5">
    <source>
        <dbReference type="ARBA" id="ARBA00022989"/>
    </source>
</evidence>
<dbReference type="SUPFAM" id="SSF103190">
    <property type="entry name" value="Sensory domain-like"/>
    <property type="match status" value="1"/>
</dbReference>
<keyword evidence="4" id="KW-0812">Transmembrane</keyword>
<evidence type="ECO:0000256" key="9">
    <source>
        <dbReference type="PROSITE-ProRule" id="PRU00284"/>
    </source>
</evidence>
<dbReference type="GO" id="GO:0006935">
    <property type="term" value="P:chemotaxis"/>
    <property type="evidence" value="ECO:0007669"/>
    <property type="project" value="UniProtKB-KW"/>
</dbReference>
<reference evidence="13" key="1">
    <citation type="submission" date="2016-01" db="EMBL/GenBank/DDBJ databases">
        <title>Draft genome of Chromobacterium sp. F49.</title>
        <authorList>
            <person name="Hong K.W."/>
        </authorList>
    </citation>
    <scope>NUCLEOTIDE SEQUENCE [LARGE SCALE GENOMIC DNA]</scope>
    <source>
        <strain evidence="13">CN10</strain>
    </source>
</reference>
<dbReference type="CDD" id="cd12912">
    <property type="entry name" value="PDC2_MCP_like"/>
    <property type="match status" value="1"/>
</dbReference>
<dbReference type="SMART" id="SM00283">
    <property type="entry name" value="MA"/>
    <property type="match status" value="1"/>
</dbReference>
<evidence type="ECO:0000313" key="13">
    <source>
        <dbReference type="Proteomes" id="UP000076625"/>
    </source>
</evidence>
<keyword evidence="13" id="KW-1185">Reference proteome</keyword>
<evidence type="ECO:0000259" key="11">
    <source>
        <dbReference type="PROSITE" id="PS50885"/>
    </source>
</evidence>
<protein>
    <recommendedName>
        <fullName evidence="14">Chemotaxis protein</fullName>
    </recommendedName>
</protein>